<keyword evidence="3" id="KW-1185">Reference proteome</keyword>
<feature type="compositionally biased region" description="Polar residues" evidence="1">
    <location>
        <begin position="114"/>
        <end position="135"/>
    </location>
</feature>
<proteinExistence type="predicted"/>
<name>A0A015HZV3_RHIIW</name>
<reference evidence="2 3" key="1">
    <citation type="submission" date="2014-02" db="EMBL/GenBank/DDBJ databases">
        <title>Single nucleus genome sequencing reveals high similarity among nuclei of an endomycorrhizal fungus.</title>
        <authorList>
            <person name="Lin K."/>
            <person name="Geurts R."/>
            <person name="Zhang Z."/>
            <person name="Limpens E."/>
            <person name="Saunders D.G."/>
            <person name="Mu D."/>
            <person name="Pang E."/>
            <person name="Cao H."/>
            <person name="Cha H."/>
            <person name="Lin T."/>
            <person name="Zhou Q."/>
            <person name="Shang Y."/>
            <person name="Li Y."/>
            <person name="Ivanov S."/>
            <person name="Sharma T."/>
            <person name="Velzen R.V."/>
            <person name="Ruijter N.D."/>
            <person name="Aanen D.K."/>
            <person name="Win J."/>
            <person name="Kamoun S."/>
            <person name="Bisseling T."/>
            <person name="Huang S."/>
        </authorList>
    </citation>
    <scope>NUCLEOTIDE SEQUENCE [LARGE SCALE GENOMIC DNA]</scope>
    <source>
        <strain evidence="3">DAOM197198w</strain>
    </source>
</reference>
<sequence length="170" mass="19717">MEWEKINLQAVQDILQEHNLDGLENFRVWAMEKNNFFHVGNTIISLVEQNKIMEKYTTLNDNFTKRLKDENRYKNDNEIGEKRVALESPSRESVDLSSPEGKLNWGEKVKEINKSGSISPSTSKAQAQETVNDGQRTMGGMKRRRTIEERNKLVTTKVTQLKSRVYTLKK</sequence>
<feature type="compositionally biased region" description="Basic and acidic residues" evidence="1">
    <location>
        <begin position="73"/>
        <end position="94"/>
    </location>
</feature>
<comment type="caution">
    <text evidence="2">The sequence shown here is derived from an EMBL/GenBank/DDBJ whole genome shotgun (WGS) entry which is preliminary data.</text>
</comment>
<evidence type="ECO:0000256" key="1">
    <source>
        <dbReference type="SAM" id="MobiDB-lite"/>
    </source>
</evidence>
<protein>
    <submittedName>
        <fullName evidence="2">Uncharacterized protein</fullName>
    </submittedName>
</protein>
<gene>
    <name evidence="2" type="ORF">RirG_273230</name>
</gene>
<dbReference type="AlphaFoldDB" id="A0A015HZV3"/>
<evidence type="ECO:0000313" key="3">
    <source>
        <dbReference type="Proteomes" id="UP000022910"/>
    </source>
</evidence>
<dbReference type="EMBL" id="JEMT01030161">
    <property type="protein sequence ID" value="EXX50167.1"/>
    <property type="molecule type" value="Genomic_DNA"/>
</dbReference>
<dbReference type="HOGENOM" id="CLU_1571498_0_0_1"/>
<organism evidence="2 3">
    <name type="scientific">Rhizophagus irregularis (strain DAOM 197198w)</name>
    <name type="common">Glomus intraradices</name>
    <dbReference type="NCBI Taxonomy" id="1432141"/>
    <lineage>
        <taxon>Eukaryota</taxon>
        <taxon>Fungi</taxon>
        <taxon>Fungi incertae sedis</taxon>
        <taxon>Mucoromycota</taxon>
        <taxon>Glomeromycotina</taxon>
        <taxon>Glomeromycetes</taxon>
        <taxon>Glomerales</taxon>
        <taxon>Glomeraceae</taxon>
        <taxon>Rhizophagus</taxon>
    </lineage>
</organism>
<evidence type="ECO:0000313" key="2">
    <source>
        <dbReference type="EMBL" id="EXX50167.1"/>
    </source>
</evidence>
<accession>A0A015HZV3</accession>
<feature type="region of interest" description="Disordered" evidence="1">
    <location>
        <begin position="73"/>
        <end position="146"/>
    </location>
</feature>
<dbReference type="Proteomes" id="UP000022910">
    <property type="component" value="Unassembled WGS sequence"/>
</dbReference>